<dbReference type="EMBL" id="CP007770">
    <property type="protein sequence ID" value="AJC87499.1"/>
    <property type="molecule type" value="Genomic_DNA"/>
</dbReference>
<proteinExistence type="predicted"/>
<evidence type="ECO:0000313" key="4">
    <source>
        <dbReference type="EMBL" id="AJC87499.1"/>
    </source>
</evidence>
<protein>
    <submittedName>
        <fullName evidence="4">Amino acid ABC transporter, periplasmic arginine/lysine/histidine-binding lipoprotein</fullName>
    </submittedName>
</protein>
<dbReference type="Gene3D" id="3.40.190.10">
    <property type="entry name" value="Periplasmic binding protein-like II"/>
    <property type="match status" value="2"/>
</dbReference>
<dbReference type="KEGG" id="cis:CINS_0513"/>
<dbReference type="HOGENOM" id="CLU_019602_18_2_7"/>
<evidence type="ECO:0000313" key="5">
    <source>
        <dbReference type="Proteomes" id="UP000031163"/>
    </source>
</evidence>
<feature type="chain" id="PRO_5002037723" evidence="2">
    <location>
        <begin position="22"/>
        <end position="253"/>
    </location>
</feature>
<organism evidence="4 5">
    <name type="scientific">Campylobacter insulaenigrae NCTC 12927</name>
    <dbReference type="NCBI Taxonomy" id="1031564"/>
    <lineage>
        <taxon>Bacteria</taxon>
        <taxon>Pseudomonadati</taxon>
        <taxon>Campylobacterota</taxon>
        <taxon>Epsilonproteobacteria</taxon>
        <taxon>Campylobacterales</taxon>
        <taxon>Campylobacteraceae</taxon>
        <taxon>Campylobacter</taxon>
    </lineage>
</organism>
<evidence type="ECO:0000256" key="2">
    <source>
        <dbReference type="SAM" id="SignalP"/>
    </source>
</evidence>
<dbReference type="PANTHER" id="PTHR35936:SF17">
    <property type="entry name" value="ARGININE-BINDING EXTRACELLULAR PROTEIN ARTP"/>
    <property type="match status" value="1"/>
</dbReference>
<accession>A0A0A8H3Q9</accession>
<keyword evidence="4" id="KW-0449">Lipoprotein</keyword>
<sequence length="253" mass="27885">MKKILYAMLALFGILVLGACSDDKNQANNMASEKVYKVGIAANYPPFDFVKDTQITGFDVDLLEEIAKRENFKLEWVNMSFDGLIPALKSGKIDMIASAMSSTPQRLSSMDFSNTYFNTKNLYLKLKIDSSLSNKESLEGKKIGVQLGTIQENAAKMIPNSQVVASEEMLAAILALKAGKVDAVLTDKDIGKGYLKTNDELEAFLEEDDGSSGFCIAFDKGQNAELIQKINTALEKIKSDGTYQKIVEKYDLQ</sequence>
<dbReference type="CDD" id="cd13624">
    <property type="entry name" value="PBP2_Arg_Lys_His"/>
    <property type="match status" value="1"/>
</dbReference>
<name>A0A0A8H3Q9_9BACT</name>
<gene>
    <name evidence="4" type="primary">cjaC</name>
    <name evidence="4" type="ORF">CINS_0513</name>
</gene>
<evidence type="ECO:0000256" key="1">
    <source>
        <dbReference type="ARBA" id="ARBA00022729"/>
    </source>
</evidence>
<dbReference type="Pfam" id="PF00497">
    <property type="entry name" value="SBP_bac_3"/>
    <property type="match status" value="1"/>
</dbReference>
<feature type="domain" description="Solute-binding protein family 3/N-terminal" evidence="3">
    <location>
        <begin position="35"/>
        <end position="251"/>
    </location>
</feature>
<dbReference type="PANTHER" id="PTHR35936">
    <property type="entry name" value="MEMBRANE-BOUND LYTIC MUREIN TRANSGLYCOSYLASE F"/>
    <property type="match status" value="1"/>
</dbReference>
<dbReference type="PROSITE" id="PS51257">
    <property type="entry name" value="PROKAR_LIPOPROTEIN"/>
    <property type="match status" value="1"/>
</dbReference>
<dbReference type="Proteomes" id="UP000031163">
    <property type="component" value="Chromosome"/>
</dbReference>
<dbReference type="SMART" id="SM00062">
    <property type="entry name" value="PBPb"/>
    <property type="match status" value="1"/>
</dbReference>
<keyword evidence="1 2" id="KW-0732">Signal</keyword>
<dbReference type="SUPFAM" id="SSF53850">
    <property type="entry name" value="Periplasmic binding protein-like II"/>
    <property type="match status" value="1"/>
</dbReference>
<dbReference type="STRING" id="1031564.CINS_0513"/>
<dbReference type="AlphaFoldDB" id="A0A0A8H3Q9"/>
<feature type="signal peptide" evidence="2">
    <location>
        <begin position="1"/>
        <end position="21"/>
    </location>
</feature>
<dbReference type="RefSeq" id="WP_039649586.1">
    <property type="nucleotide sequence ID" value="NZ_CP007770.1"/>
</dbReference>
<reference evidence="4 5" key="1">
    <citation type="journal article" date="2014" name="Genome Biol. Evol.">
        <title>Comparative Genomics of the Campylobacter lari Group.</title>
        <authorList>
            <person name="Miller W.G."/>
            <person name="Yee E."/>
            <person name="Chapman M.H."/>
            <person name="Smith T.P."/>
            <person name="Bono J.L."/>
            <person name="Huynh S."/>
            <person name="Parker C.T."/>
            <person name="Vandamme P."/>
            <person name="Luong K."/>
            <person name="Korlach J."/>
        </authorList>
    </citation>
    <scope>NUCLEOTIDE SEQUENCE [LARGE SCALE GENOMIC DNA]</scope>
    <source>
        <strain evidence="4 5">NCTC 12927</strain>
    </source>
</reference>
<dbReference type="InterPro" id="IPR001638">
    <property type="entry name" value="Solute-binding_3/MltF_N"/>
</dbReference>
<dbReference type="GeneID" id="74431322"/>
<evidence type="ECO:0000259" key="3">
    <source>
        <dbReference type="SMART" id="SM00062"/>
    </source>
</evidence>